<evidence type="ECO:0000313" key="11">
    <source>
        <dbReference type="EMBL" id="NGN93402.1"/>
    </source>
</evidence>
<evidence type="ECO:0000256" key="3">
    <source>
        <dbReference type="ARBA" id="ARBA00022837"/>
    </source>
</evidence>
<dbReference type="SMART" id="SM00607">
    <property type="entry name" value="FTP"/>
    <property type="match status" value="1"/>
</dbReference>
<dbReference type="InterPro" id="IPR006585">
    <property type="entry name" value="FTP1"/>
</dbReference>
<keyword evidence="1" id="KW-0479">Metal-binding</keyword>
<keyword evidence="8" id="KW-0732">Signal</keyword>
<dbReference type="Gene3D" id="2.60.120.260">
    <property type="entry name" value="Galactose-binding domain-like"/>
    <property type="match status" value="1"/>
</dbReference>
<dbReference type="Gene3D" id="1.20.58.460">
    <property type="entry name" value="Hyaluronidase post-catalytic domain-like"/>
    <property type="match status" value="1"/>
</dbReference>
<dbReference type="GO" id="GO:0005975">
    <property type="term" value="P:carbohydrate metabolic process"/>
    <property type="evidence" value="ECO:0007669"/>
    <property type="project" value="UniProtKB-ARBA"/>
</dbReference>
<dbReference type="PANTHER" id="PTHR13170">
    <property type="entry name" value="O-GLCNACASE"/>
    <property type="match status" value="1"/>
</dbReference>
<dbReference type="PANTHER" id="PTHR13170:SF16">
    <property type="entry name" value="PROTEIN O-GLCNACASE"/>
    <property type="match status" value="1"/>
</dbReference>
<evidence type="ECO:0000256" key="2">
    <source>
        <dbReference type="ARBA" id="ARBA00022801"/>
    </source>
</evidence>
<comment type="similarity">
    <text evidence="6">Belongs to the glycosyl hydrolase 84 family.</text>
</comment>
<dbReference type="Gene3D" id="3.20.20.80">
    <property type="entry name" value="Glycosidases"/>
    <property type="match status" value="1"/>
</dbReference>
<keyword evidence="4" id="KW-1015">Disulfide bond</keyword>
<evidence type="ECO:0000259" key="10">
    <source>
        <dbReference type="PROSITE" id="PS52009"/>
    </source>
</evidence>
<dbReference type="AlphaFoldDB" id="A0A6M1R120"/>
<name>A0A6M1R120_9ACTN</name>
<protein>
    <submittedName>
        <fullName evidence="11">Hyaluronidase</fullName>
    </submittedName>
</protein>
<proteinExistence type="inferred from homology"/>
<feature type="compositionally biased region" description="Low complexity" evidence="7">
    <location>
        <begin position="34"/>
        <end position="44"/>
    </location>
</feature>
<dbReference type="GO" id="GO:0046872">
    <property type="term" value="F:metal ion binding"/>
    <property type="evidence" value="ECO:0007669"/>
    <property type="project" value="UniProtKB-KW"/>
</dbReference>
<comment type="caution">
    <text evidence="11">The sequence shown here is derived from an EMBL/GenBank/DDBJ whole genome shotgun (WGS) entry which is preliminary data.</text>
</comment>
<dbReference type="InterPro" id="IPR017853">
    <property type="entry name" value="GH"/>
</dbReference>
<keyword evidence="3" id="KW-0106">Calcium</keyword>
<feature type="region of interest" description="Disordered" evidence="7">
    <location>
        <begin position="34"/>
        <end position="59"/>
    </location>
</feature>
<feature type="signal peptide" evidence="8">
    <location>
        <begin position="1"/>
        <end position="25"/>
    </location>
</feature>
<dbReference type="Gene3D" id="3.30.379.10">
    <property type="entry name" value="Chitobiase/beta-hexosaminidase domain 2-like"/>
    <property type="match status" value="1"/>
</dbReference>
<feature type="chain" id="PRO_5039289798" evidence="8">
    <location>
        <begin position="26"/>
        <end position="808"/>
    </location>
</feature>
<feature type="active site" description="Proton donor" evidence="6">
    <location>
        <position position="309"/>
    </location>
</feature>
<dbReference type="InterPro" id="IPR006311">
    <property type="entry name" value="TAT_signal"/>
</dbReference>
<dbReference type="PROSITE" id="PS50022">
    <property type="entry name" value="FA58C_3"/>
    <property type="match status" value="1"/>
</dbReference>
<feature type="domain" description="GH84" evidence="10">
    <location>
        <begin position="194"/>
        <end position="476"/>
    </location>
</feature>
<dbReference type="Pfam" id="PF02838">
    <property type="entry name" value="Glyco_hydro_20b"/>
    <property type="match status" value="1"/>
</dbReference>
<dbReference type="PROSITE" id="PS51318">
    <property type="entry name" value="TAT"/>
    <property type="match status" value="1"/>
</dbReference>
<dbReference type="SUPFAM" id="SSF49785">
    <property type="entry name" value="Galactose-binding domain-like"/>
    <property type="match status" value="1"/>
</dbReference>
<sequence>MRERSRKTVVITACVAAAAALVATAAFVPPSAAGAGSGPVSAAAQPLPTVSPTPRSMTRAGADLTVPERVELVVGDDTDAPARELVGRLLREHGATRLDVVGEATGTAPLTVLLGSADRGDVRDGLGGVEVPEVGEGYALLADASSAGVGTVTLAGHDTTGQFYAAQTLRQLFVATDDGWRIAGAEVSDAPRMPLRGSIEGFYGKPWTHAERVDQLRFYGRIKANTYVYAPKDDPYHRERWREPYPADKLAELSDLVDTATANHVRFTFALSPGNTICYSGASDRAALVEKFQAMYDIGVRDFSLPLDDIALSFSCADDTAAYGQATQASVGRAQAELLSWLQTSFVETHEGARPLQTVPTQYGDLTETPYKQAWREHLDPEVVVMWTGTDVVPPSITVDQASAASDLFGRKVFVWDNYPVNDFGQTAGRLLLGPYANREAGLSGHLAGIVSNPMNQAYASKLVVFTMMDFAWNDLGWDRATSAHQAARDLADGDPRVTEAVEMFVDLNHAAPTFGPDLWLPQSPRLAARTAAFWQQWKTQPQRAVRGLRPTARLMASTPETIRAGVEDGFVADADRHLQATDLWADAMGAALDVLDAVRRDDADAAGVARSRMEDLAEKASQVRSEPGKNRVEGLVMIGDGVLDAFLEDVAAEHDAWLGLPPLRNVSEGKAATQVSDWSAAYGAAKAVNGSIYDFSTTSGREAQPWWQVDLGESFDLEEVRIYNRVDCCAERVRGYHVLVSDAPFPATLAEALADPAVTSHFEADQAGRPTSIELPARGRYVRVWLSSPTPTELNVAEVQVLGRSVG</sequence>
<keyword evidence="5 6" id="KW-0326">Glycosidase</keyword>
<keyword evidence="12" id="KW-1185">Reference proteome</keyword>
<evidence type="ECO:0000256" key="8">
    <source>
        <dbReference type="SAM" id="SignalP"/>
    </source>
</evidence>
<evidence type="ECO:0000256" key="4">
    <source>
        <dbReference type="ARBA" id="ARBA00023157"/>
    </source>
</evidence>
<dbReference type="Proteomes" id="UP000483261">
    <property type="component" value="Unassembled WGS sequence"/>
</dbReference>
<dbReference type="PROSITE" id="PS52009">
    <property type="entry name" value="GH84"/>
    <property type="match status" value="1"/>
</dbReference>
<dbReference type="Pfam" id="PF07555">
    <property type="entry name" value="NAGidase"/>
    <property type="match status" value="1"/>
</dbReference>
<evidence type="ECO:0000256" key="5">
    <source>
        <dbReference type="ARBA" id="ARBA00023295"/>
    </source>
</evidence>
<dbReference type="GO" id="GO:1901135">
    <property type="term" value="P:carbohydrate derivative metabolic process"/>
    <property type="evidence" value="ECO:0007669"/>
    <property type="project" value="UniProtKB-ARBA"/>
</dbReference>
<keyword evidence="2 6" id="KW-0378">Hydrolase</keyword>
<dbReference type="InterPro" id="IPR051822">
    <property type="entry name" value="Glycosyl_Hydrolase_84"/>
</dbReference>
<evidence type="ECO:0000256" key="7">
    <source>
        <dbReference type="SAM" id="MobiDB-lite"/>
    </source>
</evidence>
<dbReference type="GO" id="GO:0015929">
    <property type="term" value="F:hexosaminidase activity"/>
    <property type="evidence" value="ECO:0007669"/>
    <property type="project" value="UniProtKB-ARBA"/>
</dbReference>
<dbReference type="SUPFAM" id="SSF51445">
    <property type="entry name" value="(Trans)glycosidases"/>
    <property type="match status" value="1"/>
</dbReference>
<dbReference type="InterPro" id="IPR015882">
    <property type="entry name" value="HEX_bac_N"/>
</dbReference>
<dbReference type="InterPro" id="IPR008979">
    <property type="entry name" value="Galactose-bd-like_sf"/>
</dbReference>
<dbReference type="SUPFAM" id="SSF55545">
    <property type="entry name" value="beta-N-acetylhexosaminidase-like domain"/>
    <property type="match status" value="1"/>
</dbReference>
<dbReference type="SUPFAM" id="SSF140657">
    <property type="entry name" value="Hyaluronidase post-catalytic domain-like"/>
    <property type="match status" value="1"/>
</dbReference>
<evidence type="ECO:0000313" key="12">
    <source>
        <dbReference type="Proteomes" id="UP000483261"/>
    </source>
</evidence>
<dbReference type="InterPro" id="IPR029018">
    <property type="entry name" value="Hex-like_dom2"/>
</dbReference>
<organism evidence="11 12">
    <name type="scientific">Nocardioides turkmenicus</name>
    <dbReference type="NCBI Taxonomy" id="2711220"/>
    <lineage>
        <taxon>Bacteria</taxon>
        <taxon>Bacillati</taxon>
        <taxon>Actinomycetota</taxon>
        <taxon>Actinomycetes</taxon>
        <taxon>Propionibacteriales</taxon>
        <taxon>Nocardioidaceae</taxon>
        <taxon>Nocardioides</taxon>
    </lineage>
</organism>
<dbReference type="RefSeq" id="WP_165111131.1">
    <property type="nucleotide sequence ID" value="NZ_JAALAA010000008.1"/>
</dbReference>
<dbReference type="InterPro" id="IPR000421">
    <property type="entry name" value="FA58C"/>
</dbReference>
<evidence type="ECO:0000256" key="1">
    <source>
        <dbReference type="ARBA" id="ARBA00022723"/>
    </source>
</evidence>
<feature type="domain" description="F5/8 type C" evidence="9">
    <location>
        <begin position="653"/>
        <end position="805"/>
    </location>
</feature>
<accession>A0A6M1R120</accession>
<evidence type="ECO:0000256" key="6">
    <source>
        <dbReference type="PROSITE-ProRule" id="PRU01353"/>
    </source>
</evidence>
<dbReference type="InterPro" id="IPR011496">
    <property type="entry name" value="O-GlcNAcase_cat"/>
</dbReference>
<gene>
    <name evidence="11" type="ORF">G5C66_11705</name>
</gene>
<reference evidence="11 12" key="1">
    <citation type="submission" date="2020-02" db="EMBL/GenBank/DDBJ databases">
        <title>Whole-genome analyses of novel actinobacteria.</title>
        <authorList>
            <person name="Sahin N."/>
        </authorList>
    </citation>
    <scope>NUCLEOTIDE SEQUENCE [LARGE SCALE GENOMIC DNA]</scope>
    <source>
        <strain evidence="11 12">KC13</strain>
    </source>
</reference>
<dbReference type="EMBL" id="JAALAA010000008">
    <property type="protein sequence ID" value="NGN93402.1"/>
    <property type="molecule type" value="Genomic_DNA"/>
</dbReference>
<dbReference type="Pfam" id="PF22633">
    <property type="entry name" value="F5_F8_type_C_2"/>
    <property type="match status" value="1"/>
</dbReference>
<evidence type="ECO:0000259" key="9">
    <source>
        <dbReference type="PROSITE" id="PS50022"/>
    </source>
</evidence>